<organism evidence="9 10">
    <name type="scientific">Paradevosia shaoguanensis</name>
    <dbReference type="NCBI Taxonomy" id="1335043"/>
    <lineage>
        <taxon>Bacteria</taxon>
        <taxon>Pseudomonadati</taxon>
        <taxon>Pseudomonadota</taxon>
        <taxon>Alphaproteobacteria</taxon>
        <taxon>Hyphomicrobiales</taxon>
        <taxon>Devosiaceae</taxon>
        <taxon>Paradevosia</taxon>
    </lineage>
</organism>
<dbReference type="GO" id="GO:0016020">
    <property type="term" value="C:membrane"/>
    <property type="evidence" value="ECO:0007669"/>
    <property type="project" value="UniProtKB-SubCell"/>
</dbReference>
<dbReference type="AlphaFoldDB" id="A0AA41QM83"/>
<feature type="transmembrane region" description="Helical" evidence="7">
    <location>
        <begin position="141"/>
        <end position="163"/>
    </location>
</feature>
<dbReference type="Pfam" id="PF07690">
    <property type="entry name" value="MFS_1"/>
    <property type="match status" value="1"/>
</dbReference>
<feature type="transmembrane region" description="Helical" evidence="7">
    <location>
        <begin position="433"/>
        <end position="456"/>
    </location>
</feature>
<dbReference type="RefSeq" id="WP_281735501.1">
    <property type="nucleotide sequence ID" value="NZ_JAKETQ010000001.1"/>
</dbReference>
<evidence type="ECO:0000256" key="1">
    <source>
        <dbReference type="ARBA" id="ARBA00004141"/>
    </source>
</evidence>
<gene>
    <name evidence="9" type="ORF">ML536_07780</name>
</gene>
<feature type="transmembrane region" description="Helical" evidence="7">
    <location>
        <begin position="48"/>
        <end position="69"/>
    </location>
</feature>
<reference evidence="9" key="1">
    <citation type="submission" date="2022-03" db="EMBL/GenBank/DDBJ databases">
        <title>The complete genome sequence of a Methyloterrigena soli.</title>
        <authorList>
            <person name="Zi Z."/>
        </authorList>
    </citation>
    <scope>NUCLEOTIDE SEQUENCE</scope>
    <source>
        <strain evidence="9">M48</strain>
    </source>
</reference>
<dbReference type="PANTHER" id="PTHR42718">
    <property type="entry name" value="MAJOR FACILITATOR SUPERFAMILY MULTIDRUG TRANSPORTER MFSC"/>
    <property type="match status" value="1"/>
</dbReference>
<feature type="transmembrane region" description="Helical" evidence="7">
    <location>
        <begin position="175"/>
        <end position="195"/>
    </location>
</feature>
<evidence type="ECO:0000256" key="3">
    <source>
        <dbReference type="ARBA" id="ARBA00022692"/>
    </source>
</evidence>
<feature type="transmembrane region" description="Helical" evidence="7">
    <location>
        <begin position="241"/>
        <end position="265"/>
    </location>
</feature>
<feature type="transmembrane region" description="Helical" evidence="7">
    <location>
        <begin position="342"/>
        <end position="360"/>
    </location>
</feature>
<feature type="transmembrane region" description="Helical" evidence="7">
    <location>
        <begin position="372"/>
        <end position="389"/>
    </location>
</feature>
<keyword evidence="5 7" id="KW-0472">Membrane</keyword>
<evidence type="ECO:0000313" key="10">
    <source>
        <dbReference type="Proteomes" id="UP001156140"/>
    </source>
</evidence>
<dbReference type="InterPro" id="IPR020846">
    <property type="entry name" value="MFS_dom"/>
</dbReference>
<evidence type="ECO:0000256" key="6">
    <source>
        <dbReference type="SAM" id="MobiDB-lite"/>
    </source>
</evidence>
<dbReference type="Gene3D" id="1.20.1250.20">
    <property type="entry name" value="MFS general substrate transporter like domains"/>
    <property type="match status" value="1"/>
</dbReference>
<feature type="transmembrane region" description="Helical" evidence="7">
    <location>
        <begin position="401"/>
        <end position="421"/>
    </location>
</feature>
<keyword evidence="10" id="KW-1185">Reference proteome</keyword>
<evidence type="ECO:0000256" key="2">
    <source>
        <dbReference type="ARBA" id="ARBA00022448"/>
    </source>
</evidence>
<proteinExistence type="predicted"/>
<feature type="transmembrane region" description="Helical" evidence="7">
    <location>
        <begin position="118"/>
        <end position="135"/>
    </location>
</feature>
<feature type="domain" description="Major facilitator superfamily (MFS) profile" evidence="8">
    <location>
        <begin position="51"/>
        <end position="552"/>
    </location>
</feature>
<evidence type="ECO:0000313" key="9">
    <source>
        <dbReference type="EMBL" id="MCI0126723.1"/>
    </source>
</evidence>
<name>A0AA41QM83_9HYPH</name>
<feature type="region of interest" description="Disordered" evidence="6">
    <location>
        <begin position="1"/>
        <end position="36"/>
    </location>
</feature>
<dbReference type="PANTHER" id="PTHR42718:SF9">
    <property type="entry name" value="MAJOR FACILITATOR SUPERFAMILY MULTIDRUG TRANSPORTER MFSC"/>
    <property type="match status" value="1"/>
</dbReference>
<dbReference type="InterPro" id="IPR011701">
    <property type="entry name" value="MFS"/>
</dbReference>
<sequence length="563" mass="60888">MSERSAEFTEREDEALEVQPAPVAESEPTEAPARPSPPPFVPFPAWKAAIYALSSVLLGLTQGLGLNLITANLTNLQAYFGATQQEVSWLPAAYFATNMTGTLLMFKIRNQFGMRRFAEIGIIVYVGLVVAHMFSNDLRSALVVRAMMGVAAAPLSTLAFFYMLEWLPPAKKMSIGICFGMVGSSLALPLARVMSPSLMQIGEWHGLYLMEVGLALVALAVIFLVPITHPPRQKSFDKDDLISFPLLAMGFGSIAIVLSMGRSYWWFEAPWLGVLAAIGIASLVLLALVELHRKQPMIDLRWLLTPDMLTFTGALIAVRILLSEQSVGAVGLFTVLGLGNDQLVPLFAIISVVTFIATYWLTTVIKPQRTPYLHLLALTMVAIAAWMDGHSSVTSRPEQFFVSQALMGFAAAIFLPPAMLHGFSRAMAKGPQYILSFLTVFLTTQTLGGLLGSAAMTTFVAVREQFHSNVIAQGVTLLDPLVAQRVQAYGGAYSKVLTDPALRDAKGLALLGQSATQQANVLAYNDLFMTIFAATIATIAVLLIHMLHGALKNRAPQAQASAA</sequence>
<feature type="compositionally biased region" description="Low complexity" evidence="6">
    <location>
        <begin position="24"/>
        <end position="33"/>
    </location>
</feature>
<dbReference type="EMBL" id="JALAZD010000001">
    <property type="protein sequence ID" value="MCI0126723.1"/>
    <property type="molecule type" value="Genomic_DNA"/>
</dbReference>
<dbReference type="Proteomes" id="UP001156140">
    <property type="component" value="Unassembled WGS sequence"/>
</dbReference>
<dbReference type="PROSITE" id="PS50850">
    <property type="entry name" value="MFS"/>
    <property type="match status" value="1"/>
</dbReference>
<keyword evidence="3 7" id="KW-0812">Transmembrane</keyword>
<dbReference type="SUPFAM" id="SSF103473">
    <property type="entry name" value="MFS general substrate transporter"/>
    <property type="match status" value="1"/>
</dbReference>
<evidence type="ECO:0000256" key="5">
    <source>
        <dbReference type="ARBA" id="ARBA00023136"/>
    </source>
</evidence>
<evidence type="ECO:0000256" key="4">
    <source>
        <dbReference type="ARBA" id="ARBA00022989"/>
    </source>
</evidence>
<feature type="transmembrane region" description="Helical" evidence="7">
    <location>
        <begin position="207"/>
        <end position="229"/>
    </location>
</feature>
<evidence type="ECO:0000256" key="7">
    <source>
        <dbReference type="SAM" id="Phobius"/>
    </source>
</evidence>
<keyword evidence="4 7" id="KW-1133">Transmembrane helix</keyword>
<accession>A0AA41QM83</accession>
<evidence type="ECO:0000259" key="8">
    <source>
        <dbReference type="PROSITE" id="PS50850"/>
    </source>
</evidence>
<dbReference type="GO" id="GO:0022857">
    <property type="term" value="F:transmembrane transporter activity"/>
    <property type="evidence" value="ECO:0007669"/>
    <property type="project" value="InterPro"/>
</dbReference>
<feature type="transmembrane region" description="Helical" evidence="7">
    <location>
        <begin position="303"/>
        <end position="322"/>
    </location>
</feature>
<keyword evidence="2" id="KW-0813">Transport</keyword>
<comment type="subcellular location">
    <subcellularLocation>
        <location evidence="1">Membrane</location>
        <topology evidence="1">Multi-pass membrane protein</topology>
    </subcellularLocation>
</comment>
<protein>
    <submittedName>
        <fullName evidence="9">MFS transporter</fullName>
    </submittedName>
</protein>
<dbReference type="InterPro" id="IPR036259">
    <property type="entry name" value="MFS_trans_sf"/>
</dbReference>
<comment type="caution">
    <text evidence="9">The sequence shown here is derived from an EMBL/GenBank/DDBJ whole genome shotgun (WGS) entry which is preliminary data.</text>
</comment>
<feature type="transmembrane region" description="Helical" evidence="7">
    <location>
        <begin position="527"/>
        <end position="547"/>
    </location>
</feature>
<feature type="transmembrane region" description="Helical" evidence="7">
    <location>
        <begin position="271"/>
        <end position="291"/>
    </location>
</feature>